<proteinExistence type="predicted"/>
<evidence type="ECO:0000256" key="9">
    <source>
        <dbReference type="SAM" id="Phobius"/>
    </source>
</evidence>
<keyword evidence="9" id="KW-0812">Transmembrane</keyword>
<evidence type="ECO:0000256" key="8">
    <source>
        <dbReference type="ARBA" id="ARBA00023012"/>
    </source>
</evidence>
<feature type="transmembrane region" description="Helical" evidence="9">
    <location>
        <begin position="98"/>
        <end position="126"/>
    </location>
</feature>
<dbReference type="GO" id="GO:0005524">
    <property type="term" value="F:ATP binding"/>
    <property type="evidence" value="ECO:0007669"/>
    <property type="project" value="UniProtKB-KW"/>
</dbReference>
<reference evidence="13 14" key="1">
    <citation type="journal article" date="2013" name="Genome Announc.">
        <title>Whole-genome sequences of five oyster-associated bacteria show potential for crude oil hydrocarbon degradation.</title>
        <authorList>
            <person name="Chauhan A."/>
            <person name="Green S."/>
            <person name="Pathak A."/>
            <person name="Thomas J."/>
            <person name="Venkatramanan R."/>
        </authorList>
    </citation>
    <scope>NUCLEOTIDE SEQUENCE [LARGE SCALE GENOMIC DNA]</scope>
    <source>
        <strain evidence="13 14">MF109</strain>
    </source>
</reference>
<feature type="transmembrane region" description="Helical" evidence="9">
    <location>
        <begin position="35"/>
        <end position="54"/>
    </location>
</feature>
<accession>T5KP17</accession>
<dbReference type="Proteomes" id="UP000016033">
    <property type="component" value="Unassembled WGS sequence"/>
</dbReference>
<evidence type="ECO:0000313" key="14">
    <source>
        <dbReference type="Proteomes" id="UP000016033"/>
    </source>
</evidence>
<feature type="transmembrane region" description="Helical" evidence="9">
    <location>
        <begin position="66"/>
        <end position="86"/>
    </location>
</feature>
<keyword evidence="5" id="KW-0547">Nucleotide-binding</keyword>
<evidence type="ECO:0000256" key="5">
    <source>
        <dbReference type="ARBA" id="ARBA00022741"/>
    </source>
</evidence>
<evidence type="ECO:0000256" key="3">
    <source>
        <dbReference type="ARBA" id="ARBA00022553"/>
    </source>
</evidence>
<dbReference type="InterPro" id="IPR003594">
    <property type="entry name" value="HATPase_dom"/>
</dbReference>
<dbReference type="InterPro" id="IPR011712">
    <property type="entry name" value="Sig_transdc_His_kin_sub3_dim/P"/>
</dbReference>
<evidence type="ECO:0000259" key="11">
    <source>
        <dbReference type="Pfam" id="PF07730"/>
    </source>
</evidence>
<evidence type="ECO:0000256" key="7">
    <source>
        <dbReference type="ARBA" id="ARBA00022840"/>
    </source>
</evidence>
<dbReference type="Pfam" id="PF23539">
    <property type="entry name" value="DUF7134"/>
    <property type="match status" value="1"/>
</dbReference>
<feature type="domain" description="DUF7134" evidence="12">
    <location>
        <begin position="27"/>
        <end position="141"/>
    </location>
</feature>
<dbReference type="GO" id="GO:0016020">
    <property type="term" value="C:membrane"/>
    <property type="evidence" value="ECO:0007669"/>
    <property type="project" value="InterPro"/>
</dbReference>
<dbReference type="PANTHER" id="PTHR24421:SF10">
    <property type="entry name" value="NITRATE_NITRITE SENSOR PROTEIN NARQ"/>
    <property type="match status" value="1"/>
</dbReference>
<evidence type="ECO:0000256" key="4">
    <source>
        <dbReference type="ARBA" id="ARBA00022679"/>
    </source>
</evidence>
<dbReference type="EC" id="2.7.13.3" evidence="2"/>
<dbReference type="GO" id="GO:0046983">
    <property type="term" value="F:protein dimerization activity"/>
    <property type="evidence" value="ECO:0007669"/>
    <property type="project" value="InterPro"/>
</dbReference>
<evidence type="ECO:0000259" key="10">
    <source>
        <dbReference type="Pfam" id="PF02518"/>
    </source>
</evidence>
<feature type="domain" description="Signal transduction histidine kinase subgroup 3 dimerisation and phosphoacceptor" evidence="11">
    <location>
        <begin position="215"/>
        <end position="278"/>
    </location>
</feature>
<evidence type="ECO:0000256" key="2">
    <source>
        <dbReference type="ARBA" id="ARBA00012438"/>
    </source>
</evidence>
<dbReference type="AlphaFoldDB" id="T5KP17"/>
<evidence type="ECO:0000256" key="1">
    <source>
        <dbReference type="ARBA" id="ARBA00000085"/>
    </source>
</evidence>
<evidence type="ECO:0000313" key="13">
    <source>
        <dbReference type="EMBL" id="EQM81784.1"/>
    </source>
</evidence>
<organism evidence="13 14">
    <name type="scientific">Microbacterium maritypicum MF109</name>
    <dbReference type="NCBI Taxonomy" id="1333857"/>
    <lineage>
        <taxon>Bacteria</taxon>
        <taxon>Bacillati</taxon>
        <taxon>Actinomycetota</taxon>
        <taxon>Actinomycetes</taxon>
        <taxon>Micrococcales</taxon>
        <taxon>Microbacteriaceae</taxon>
        <taxon>Microbacterium</taxon>
    </lineage>
</organism>
<dbReference type="EMBL" id="ATAO01000113">
    <property type="protein sequence ID" value="EQM81784.1"/>
    <property type="molecule type" value="Genomic_DNA"/>
</dbReference>
<dbReference type="GO" id="GO:0000155">
    <property type="term" value="F:phosphorelay sensor kinase activity"/>
    <property type="evidence" value="ECO:0007669"/>
    <property type="project" value="InterPro"/>
</dbReference>
<keyword evidence="6" id="KW-0418">Kinase</keyword>
<dbReference type="InterPro" id="IPR036890">
    <property type="entry name" value="HATPase_C_sf"/>
</dbReference>
<dbReference type="Pfam" id="PF07730">
    <property type="entry name" value="HisKA_3"/>
    <property type="match status" value="1"/>
</dbReference>
<dbReference type="SUPFAM" id="SSF55874">
    <property type="entry name" value="ATPase domain of HSP90 chaperone/DNA topoisomerase II/histidine kinase"/>
    <property type="match status" value="1"/>
</dbReference>
<keyword evidence="9" id="KW-0472">Membrane</keyword>
<feature type="transmembrane region" description="Helical" evidence="9">
    <location>
        <begin position="132"/>
        <end position="154"/>
    </location>
</feature>
<dbReference type="InterPro" id="IPR050482">
    <property type="entry name" value="Sensor_HK_TwoCompSys"/>
</dbReference>
<keyword evidence="4" id="KW-0808">Transferase</keyword>
<dbReference type="Gene3D" id="1.20.5.1930">
    <property type="match status" value="1"/>
</dbReference>
<dbReference type="PANTHER" id="PTHR24421">
    <property type="entry name" value="NITRATE/NITRITE SENSOR PROTEIN NARX-RELATED"/>
    <property type="match status" value="1"/>
</dbReference>
<protein>
    <recommendedName>
        <fullName evidence="2">histidine kinase</fullName>
        <ecNumber evidence="2">2.7.13.3</ecNumber>
    </recommendedName>
</protein>
<dbReference type="CDD" id="cd16917">
    <property type="entry name" value="HATPase_UhpB-NarQ-NarX-like"/>
    <property type="match status" value="1"/>
</dbReference>
<gene>
    <name evidence="13" type="ORF">L687_13930</name>
</gene>
<keyword evidence="3" id="KW-0597">Phosphoprotein</keyword>
<feature type="transmembrane region" description="Helical" evidence="9">
    <location>
        <begin position="166"/>
        <end position="185"/>
    </location>
</feature>
<dbReference type="Gene3D" id="3.30.565.10">
    <property type="entry name" value="Histidine kinase-like ATPase, C-terminal domain"/>
    <property type="match status" value="1"/>
</dbReference>
<dbReference type="PATRIC" id="fig|1333857.3.peg.1092"/>
<comment type="catalytic activity">
    <reaction evidence="1">
        <text>ATP + protein L-histidine = ADP + protein N-phospho-L-histidine.</text>
        <dbReference type="EC" id="2.7.13.3"/>
    </reaction>
</comment>
<keyword evidence="8" id="KW-0902">Two-component regulatory system</keyword>
<keyword evidence="7" id="KW-0067">ATP-binding</keyword>
<dbReference type="InterPro" id="IPR055558">
    <property type="entry name" value="DUF7134"/>
</dbReference>
<keyword evidence="9" id="KW-1133">Transmembrane helix</keyword>
<name>T5KP17_MICMQ</name>
<evidence type="ECO:0000256" key="6">
    <source>
        <dbReference type="ARBA" id="ARBA00022777"/>
    </source>
</evidence>
<dbReference type="RefSeq" id="WP_021199063.1">
    <property type="nucleotide sequence ID" value="NZ_ATAO01000113.1"/>
</dbReference>
<sequence length="424" mass="45137">MSRTRSRSDSVREDEELRLPRAPGLFRRFWARHPLFADILLALICLFLSLAPAAPYPNTSLPEGTYIAINIATLVMVAIGCSTLLWRRRAPLGPFVAAVILGTVGLFTGMSGGIVLLLVACYGVAVYRSARLAWICYGIGAAWFLGLTTILMLTGTTLLQVGIDTALGYVALGLIGTLVGVNVGGRKRYLLAIIDRSRQLLIERDQQAQLAAASERARIAREMHDIVSHSLTVIVALSEGAAATPDREQARRAAVSVADTARGALTEMRSMLGVLRDDESPLPLAPMQPVPARDTVETAQRAGYPATLTVIGQADVSPAVAHAIGRIVQEGVTNAMRHAPTAKSITVRLEYTADTVVIEIVNDGVSGEIGSDGFGVRGLSERAAHVHGTVRSAPADGGRWILRAVLPTSGSRPAAPRQTMEDDA</sequence>
<comment type="caution">
    <text evidence="13">The sequence shown here is derived from an EMBL/GenBank/DDBJ whole genome shotgun (WGS) entry which is preliminary data.</text>
</comment>
<evidence type="ECO:0000259" key="12">
    <source>
        <dbReference type="Pfam" id="PF23539"/>
    </source>
</evidence>
<dbReference type="Pfam" id="PF02518">
    <property type="entry name" value="HATPase_c"/>
    <property type="match status" value="1"/>
</dbReference>
<feature type="domain" description="Histidine kinase/HSP90-like ATPase" evidence="10">
    <location>
        <begin position="322"/>
        <end position="365"/>
    </location>
</feature>